<gene>
    <name evidence="1" type="ORF">GCM10010403_20200</name>
</gene>
<evidence type="ECO:0000313" key="2">
    <source>
        <dbReference type="Proteomes" id="UP001501584"/>
    </source>
</evidence>
<reference evidence="1 2" key="1">
    <citation type="journal article" date="2019" name="Int. J. Syst. Evol. Microbiol.">
        <title>The Global Catalogue of Microorganisms (GCM) 10K type strain sequencing project: providing services to taxonomists for standard genome sequencing and annotation.</title>
        <authorList>
            <consortium name="The Broad Institute Genomics Platform"/>
            <consortium name="The Broad Institute Genome Sequencing Center for Infectious Disease"/>
            <person name="Wu L."/>
            <person name="Ma J."/>
        </authorList>
    </citation>
    <scope>NUCLEOTIDE SEQUENCE [LARGE SCALE GENOMIC DNA]</scope>
    <source>
        <strain evidence="1 2">JCM 6238</strain>
    </source>
</reference>
<comment type="caution">
    <text evidence="1">The sequence shown here is derived from an EMBL/GenBank/DDBJ whole genome shotgun (WGS) entry which is preliminary data.</text>
</comment>
<protein>
    <submittedName>
        <fullName evidence="1">Uncharacterized protein</fullName>
    </submittedName>
</protein>
<keyword evidence="2" id="KW-1185">Reference proteome</keyword>
<sequence>MPLLVDARAVRVAAEWLSTWAGFSRRVARWSGPRRRRGGPCGGAYMAGAGVADATWGRLRRPPLRLVMAEGMGDLER</sequence>
<dbReference type="Proteomes" id="UP001501584">
    <property type="component" value="Unassembled WGS sequence"/>
</dbReference>
<name>A0ABN3FFR9_9ACTN</name>
<evidence type="ECO:0000313" key="1">
    <source>
        <dbReference type="EMBL" id="GAA2328795.1"/>
    </source>
</evidence>
<accession>A0ABN3FFR9</accession>
<organism evidence="1 2">
    <name type="scientific">Glycomyces rutgersensis</name>
    <dbReference type="NCBI Taxonomy" id="58115"/>
    <lineage>
        <taxon>Bacteria</taxon>
        <taxon>Bacillati</taxon>
        <taxon>Actinomycetota</taxon>
        <taxon>Actinomycetes</taxon>
        <taxon>Glycomycetales</taxon>
        <taxon>Glycomycetaceae</taxon>
        <taxon>Glycomyces</taxon>
    </lineage>
</organism>
<proteinExistence type="predicted"/>
<dbReference type="EMBL" id="BAAASX010000002">
    <property type="protein sequence ID" value="GAA2328795.1"/>
    <property type="molecule type" value="Genomic_DNA"/>
</dbReference>